<evidence type="ECO:0000313" key="3">
    <source>
        <dbReference type="Proteomes" id="UP000594262"/>
    </source>
</evidence>
<protein>
    <recommendedName>
        <fullName evidence="4">Protein FAM136A</fullName>
    </recommendedName>
</protein>
<dbReference type="GeneID" id="136814390"/>
<proteinExistence type="inferred from homology"/>
<accession>A0A7M5V6D9</accession>
<evidence type="ECO:0000256" key="1">
    <source>
        <dbReference type="ARBA" id="ARBA00009952"/>
    </source>
</evidence>
<reference evidence="2" key="1">
    <citation type="submission" date="2021-01" db="UniProtKB">
        <authorList>
            <consortium name="EnsemblMetazoa"/>
        </authorList>
    </citation>
    <scope>IDENTIFICATION</scope>
</reference>
<sequence length="139" mass="15933">MAEAAQARVQHAVEEMLESLEKEKLRPLLKNSHLAAAKCCENEFSSKEQLDQCMKRSFVPAQQVQEMMSRELSEFQNRLNRCAQRCQDEAKDKLPVNPNQGDISVAEGYMNTCISNCCDSHIDLIPKIMRRMKQAMDQI</sequence>
<dbReference type="OrthoDB" id="9975421at2759"/>
<dbReference type="Proteomes" id="UP000594262">
    <property type="component" value="Unplaced"/>
</dbReference>
<dbReference type="PANTHER" id="PTHR21096:SF0">
    <property type="entry name" value="PROTEIN FAM136A"/>
    <property type="match status" value="1"/>
</dbReference>
<dbReference type="Pfam" id="PF05811">
    <property type="entry name" value="DUF842"/>
    <property type="match status" value="1"/>
</dbReference>
<evidence type="ECO:0008006" key="4">
    <source>
        <dbReference type="Google" id="ProtNLM"/>
    </source>
</evidence>
<dbReference type="PANTHER" id="PTHR21096">
    <property type="entry name" value="PROTEIN FAM136A"/>
    <property type="match status" value="1"/>
</dbReference>
<dbReference type="InterPro" id="IPR008560">
    <property type="entry name" value="DUF842_euk"/>
</dbReference>
<dbReference type="EnsemblMetazoa" id="CLYHEMT003149.1">
    <property type="protein sequence ID" value="CLYHEMP003149.1"/>
    <property type="gene ID" value="CLYHEMG003149"/>
</dbReference>
<evidence type="ECO:0000313" key="2">
    <source>
        <dbReference type="EnsemblMetazoa" id="CLYHEMP003149.1"/>
    </source>
</evidence>
<dbReference type="RefSeq" id="XP_066927030.1">
    <property type="nucleotide sequence ID" value="XM_067070929.1"/>
</dbReference>
<keyword evidence="3" id="KW-1185">Reference proteome</keyword>
<dbReference type="GO" id="GO:0005737">
    <property type="term" value="C:cytoplasm"/>
    <property type="evidence" value="ECO:0007669"/>
    <property type="project" value="TreeGrafter"/>
</dbReference>
<name>A0A7M5V6D9_9CNID</name>
<dbReference type="AlphaFoldDB" id="A0A7M5V6D9"/>
<organism evidence="2 3">
    <name type="scientific">Clytia hemisphaerica</name>
    <dbReference type="NCBI Taxonomy" id="252671"/>
    <lineage>
        <taxon>Eukaryota</taxon>
        <taxon>Metazoa</taxon>
        <taxon>Cnidaria</taxon>
        <taxon>Hydrozoa</taxon>
        <taxon>Hydroidolina</taxon>
        <taxon>Leptothecata</taxon>
        <taxon>Obeliida</taxon>
        <taxon>Clytiidae</taxon>
        <taxon>Clytia</taxon>
    </lineage>
</organism>
<comment type="similarity">
    <text evidence="1">Belongs to the FAM136 family.</text>
</comment>